<gene>
    <name evidence="2" type="ORF">Ae201684_003822</name>
</gene>
<dbReference type="VEuPathDB" id="FungiDB:AeMF1_016205"/>
<keyword evidence="1" id="KW-1133">Transmembrane helix</keyword>
<keyword evidence="1" id="KW-0812">Transmembrane</keyword>
<accession>A0A6G0XL57</accession>
<keyword evidence="1" id="KW-0472">Membrane</keyword>
<protein>
    <submittedName>
        <fullName evidence="2">Uncharacterized protein</fullName>
    </submittedName>
</protein>
<dbReference type="AlphaFoldDB" id="A0A6G0XL57"/>
<name>A0A6G0XL57_9STRA</name>
<comment type="caution">
    <text evidence="2">The sequence shown here is derived from an EMBL/GenBank/DDBJ whole genome shotgun (WGS) entry which is preliminary data.</text>
</comment>
<keyword evidence="3" id="KW-1185">Reference proteome</keyword>
<evidence type="ECO:0000313" key="3">
    <source>
        <dbReference type="Proteomes" id="UP000481153"/>
    </source>
</evidence>
<organism evidence="2 3">
    <name type="scientific">Aphanomyces euteiches</name>
    <dbReference type="NCBI Taxonomy" id="100861"/>
    <lineage>
        <taxon>Eukaryota</taxon>
        <taxon>Sar</taxon>
        <taxon>Stramenopiles</taxon>
        <taxon>Oomycota</taxon>
        <taxon>Saprolegniomycetes</taxon>
        <taxon>Saprolegniales</taxon>
        <taxon>Verrucalvaceae</taxon>
        <taxon>Aphanomyces</taxon>
    </lineage>
</organism>
<proteinExistence type="predicted"/>
<sequence length="284" mass="31073">MLRRSSRSLTSRLVAPSVAHGVAPHQIHRVFTPLRVNALSSPLHLRVVTMPLTSQVWIQHRHFSSNFDDWRRNTSLTDKIKTGAIVVAGVGVFALASSVALGFVVTGIVGLGAYGLYRTLRPSQNPFSAMQSPSFKPSRIRGGNPLVAGMPIMVQTILTGLFSLVGGALKQSWNRVTAVQEHVESKLQQHPSIRAQLGPNMRVGNPEQVAEQTVNGVGRIQALFPIVGGRHRAFVQVAASIDAENRLTYQTLQYTNQTTGETRDLLRDLKQSSVVLDAEYKEVP</sequence>
<dbReference type="EMBL" id="VJMJ01000042">
    <property type="protein sequence ID" value="KAF0740937.1"/>
    <property type="molecule type" value="Genomic_DNA"/>
</dbReference>
<dbReference type="Proteomes" id="UP000481153">
    <property type="component" value="Unassembled WGS sequence"/>
</dbReference>
<evidence type="ECO:0000256" key="1">
    <source>
        <dbReference type="SAM" id="Phobius"/>
    </source>
</evidence>
<feature type="transmembrane region" description="Helical" evidence="1">
    <location>
        <begin position="84"/>
        <end position="117"/>
    </location>
</feature>
<reference evidence="2 3" key="1">
    <citation type="submission" date="2019-07" db="EMBL/GenBank/DDBJ databases">
        <title>Genomics analysis of Aphanomyces spp. identifies a new class of oomycete effector associated with host adaptation.</title>
        <authorList>
            <person name="Gaulin E."/>
        </authorList>
    </citation>
    <scope>NUCLEOTIDE SEQUENCE [LARGE SCALE GENOMIC DNA]</scope>
    <source>
        <strain evidence="2 3">ATCC 201684</strain>
    </source>
</reference>
<feature type="transmembrane region" description="Helical" evidence="1">
    <location>
        <begin position="146"/>
        <end position="165"/>
    </location>
</feature>
<evidence type="ECO:0000313" key="2">
    <source>
        <dbReference type="EMBL" id="KAF0740937.1"/>
    </source>
</evidence>